<evidence type="ECO:0000259" key="5">
    <source>
        <dbReference type="PROSITE" id="PS01124"/>
    </source>
</evidence>
<keyword evidence="3" id="KW-0804">Transcription</keyword>
<accession>A0A919N690</accession>
<dbReference type="Pfam" id="PF20240">
    <property type="entry name" value="DUF6597"/>
    <property type="match status" value="1"/>
</dbReference>
<feature type="compositionally biased region" description="Basic and acidic residues" evidence="4">
    <location>
        <begin position="288"/>
        <end position="299"/>
    </location>
</feature>
<dbReference type="SMART" id="SM00342">
    <property type="entry name" value="HTH_ARAC"/>
    <property type="match status" value="1"/>
</dbReference>
<keyword evidence="2" id="KW-0238">DNA-binding</keyword>
<evidence type="ECO:0000313" key="7">
    <source>
        <dbReference type="Proteomes" id="UP000629619"/>
    </source>
</evidence>
<dbReference type="InterPro" id="IPR018060">
    <property type="entry name" value="HTH_AraC"/>
</dbReference>
<keyword evidence="7" id="KW-1185">Reference proteome</keyword>
<dbReference type="PROSITE" id="PS01124">
    <property type="entry name" value="HTH_ARAC_FAMILY_2"/>
    <property type="match status" value="1"/>
</dbReference>
<evidence type="ECO:0000256" key="2">
    <source>
        <dbReference type="ARBA" id="ARBA00023125"/>
    </source>
</evidence>
<organism evidence="6 7">
    <name type="scientific">Actinoplanes siamensis</name>
    <dbReference type="NCBI Taxonomy" id="1223317"/>
    <lineage>
        <taxon>Bacteria</taxon>
        <taxon>Bacillati</taxon>
        <taxon>Actinomycetota</taxon>
        <taxon>Actinomycetes</taxon>
        <taxon>Micromonosporales</taxon>
        <taxon>Micromonosporaceae</taxon>
        <taxon>Actinoplanes</taxon>
    </lineage>
</organism>
<keyword evidence="1" id="KW-0805">Transcription regulation</keyword>
<dbReference type="InterPro" id="IPR046532">
    <property type="entry name" value="DUF6597"/>
</dbReference>
<dbReference type="InterPro" id="IPR050204">
    <property type="entry name" value="AraC_XylS_family_regulators"/>
</dbReference>
<dbReference type="EMBL" id="BOMW01000024">
    <property type="protein sequence ID" value="GIF05126.1"/>
    <property type="molecule type" value="Genomic_DNA"/>
</dbReference>
<dbReference type="Proteomes" id="UP000629619">
    <property type="component" value="Unassembled WGS sequence"/>
</dbReference>
<feature type="region of interest" description="Disordered" evidence="4">
    <location>
        <begin position="256"/>
        <end position="299"/>
    </location>
</feature>
<reference evidence="6" key="1">
    <citation type="submission" date="2021-01" db="EMBL/GenBank/DDBJ databases">
        <title>Whole genome shotgun sequence of Actinoplanes siamensis NBRC 109076.</title>
        <authorList>
            <person name="Komaki H."/>
            <person name="Tamura T."/>
        </authorList>
    </citation>
    <scope>NUCLEOTIDE SEQUENCE</scope>
    <source>
        <strain evidence="6">NBRC 109076</strain>
    </source>
</reference>
<dbReference type="InterPro" id="IPR009057">
    <property type="entry name" value="Homeodomain-like_sf"/>
</dbReference>
<evidence type="ECO:0000256" key="1">
    <source>
        <dbReference type="ARBA" id="ARBA00023015"/>
    </source>
</evidence>
<name>A0A919N690_9ACTN</name>
<dbReference type="SUPFAM" id="SSF46689">
    <property type="entry name" value="Homeodomain-like"/>
    <property type="match status" value="1"/>
</dbReference>
<evidence type="ECO:0000256" key="4">
    <source>
        <dbReference type="SAM" id="MobiDB-lite"/>
    </source>
</evidence>
<dbReference type="GO" id="GO:0003700">
    <property type="term" value="F:DNA-binding transcription factor activity"/>
    <property type="evidence" value="ECO:0007669"/>
    <property type="project" value="InterPro"/>
</dbReference>
<comment type="caution">
    <text evidence="6">The sequence shown here is derived from an EMBL/GenBank/DDBJ whole genome shotgun (WGS) entry which is preliminary data.</text>
</comment>
<evidence type="ECO:0000313" key="6">
    <source>
        <dbReference type="EMBL" id="GIF05126.1"/>
    </source>
</evidence>
<dbReference type="Pfam" id="PF12833">
    <property type="entry name" value="HTH_18"/>
    <property type="match status" value="1"/>
</dbReference>
<proteinExistence type="predicted"/>
<dbReference type="Gene3D" id="1.10.10.60">
    <property type="entry name" value="Homeodomain-like"/>
    <property type="match status" value="1"/>
</dbReference>
<gene>
    <name evidence="6" type="ORF">Asi03nite_26640</name>
</gene>
<dbReference type="GO" id="GO:0043565">
    <property type="term" value="F:sequence-specific DNA binding"/>
    <property type="evidence" value="ECO:0007669"/>
    <property type="project" value="InterPro"/>
</dbReference>
<dbReference type="PANTHER" id="PTHR46796">
    <property type="entry name" value="HTH-TYPE TRANSCRIPTIONAL ACTIVATOR RHAS-RELATED"/>
    <property type="match status" value="1"/>
</dbReference>
<feature type="domain" description="HTH araC/xylS-type" evidence="5">
    <location>
        <begin position="157"/>
        <end position="259"/>
    </location>
</feature>
<protein>
    <submittedName>
        <fullName evidence="6">AraC family transcriptional regulator</fullName>
    </submittedName>
</protein>
<dbReference type="AlphaFoldDB" id="A0A919N690"/>
<sequence length="299" mass="32760">MSQEHRGVLYPVRLPTFARLPPPTAVTDFVRWFWIPEWHIAPGRVSRQHLIPFPASNLVAGPDAVELSGPATRRSHRDLTGTGWAVGALLRPAAVPAFTANPADLRDTSEMLELPELRTRVAEAMSRPAEAAERHRLAVDAFASWLAATIPPPGPEARLANAMAELVDADPEVLRVEDVADRLHISARTVQRLARRYVGLPPLTMIRRRRLQEAAQQLRADPGRSLAELASQLGYADQAHLSNDFHRVLGLTPSAYRSRDHTATAPGTSGSRTPDRPSLDPDGSPLHPGRDVKDVRVAP</sequence>
<evidence type="ECO:0000256" key="3">
    <source>
        <dbReference type="ARBA" id="ARBA00023163"/>
    </source>
</evidence>